<protein>
    <recommendedName>
        <fullName evidence="4">Growth-regulating factor</fullName>
    </recommendedName>
</protein>
<dbReference type="EMBL" id="KJ711051">
    <property type="protein sequence ID" value="AJP06296.1"/>
    <property type="molecule type" value="mRNA"/>
</dbReference>
<dbReference type="PROSITE" id="PS51666">
    <property type="entry name" value="QLQ"/>
    <property type="match status" value="1"/>
</dbReference>
<keyword evidence="3 4" id="KW-0539">Nucleus</keyword>
<feature type="domain" description="QLQ" evidence="6">
    <location>
        <begin position="216"/>
        <end position="251"/>
    </location>
</feature>
<dbReference type="PROSITE" id="PS51667">
    <property type="entry name" value="WRC"/>
    <property type="match status" value="1"/>
</dbReference>
<feature type="compositionally biased region" description="Basic residues" evidence="5">
    <location>
        <begin position="315"/>
        <end position="324"/>
    </location>
</feature>
<sequence length="783" mass="83507">MDFGHGDGSFGAGERSMANLLNELGGEHRQRNNSNNNNGGGGGGGGGVLSMSPANTNSNSNALKPCRSVSEMDLSKSRDGDDHHSREVQGPMKLPRTDSFPFELKTHHHHHQFQLQQHQNQSQQQLGRTNSMVSDGGRLGGYSPANSSVSDPVSVFYAGDSAARTAHASLLQPFHPFKTAGLPALSMGRETASHVGMGMSMGMHAGAGVVQGSRFCFTQSQWQELEHQALIFKYMLAGVPVPAELLLPIRKSVAELAGLSAGPGSHHSGVSSWGSFHLRFANNTDPEPGRCRRTDGKKWRCSRDVAPDQKYCERHMHRGRPRSRKPVEGGQTAINTSGNNNATAQSLVGGPSSSSEDAALLFAANNNAASSMIGLAAGRNSTSSLTNLRPSISINNTQQNHNQSNSALMGIKPFSSSGTGGGLMSINGVSGSSGSQFKPPLHVSPASAMPNKDYRYMNWMKGEIDEQILFSEANPGNNNMRVLSQDSPSMNSLAMLSSVNNGWRLMPSKLADTKVNTNPNTNSLLQYNSSQLRTIGQEFGLMPEMNLQQGQQQQQQQQSFLSNGFGVVESVRDQSAGGQPLRHFFDDWPRSRDPWSEMEAEQRSHPTTTQLSISIPMTSSDFAGTNSSSPRGKLSLSSLKLAMSMSARGAEDDPTQMTLGMGMGLGLMNEERQRQSTNNWIPVSWQSPMGGPLAEVLQSTTNAANAAVTSRGCKTPGGLNLMTEAWDLSPHGSPRMASPTGVLQKTLASLSDSSSGSSPRAVAAAAAAAKHDQTTLQHNLGGV</sequence>
<feature type="compositionally biased region" description="Polar residues" evidence="5">
    <location>
        <begin position="427"/>
        <end position="436"/>
    </location>
</feature>
<comment type="subcellular location">
    <subcellularLocation>
        <location evidence="1 4">Nucleus</location>
    </subcellularLocation>
</comment>
<feature type="compositionally biased region" description="Polar residues" evidence="5">
    <location>
        <begin position="332"/>
        <end position="351"/>
    </location>
</feature>
<dbReference type="SMART" id="SM00951">
    <property type="entry name" value="QLQ"/>
    <property type="match status" value="1"/>
</dbReference>
<feature type="region of interest" description="Disordered" evidence="5">
    <location>
        <begin position="1"/>
        <end position="145"/>
    </location>
</feature>
<dbReference type="PANTHER" id="PTHR31602">
    <property type="entry name" value="GROWTH-REGULATING FACTOR 5"/>
    <property type="match status" value="1"/>
</dbReference>
<reference evidence="8" key="1">
    <citation type="submission" date="2014-04" db="EMBL/GenBank/DDBJ databases">
        <title>The genes involved in the male and female cone development in Pinus tabuliformis.</title>
        <authorList>
            <person name="Niu S."/>
            <person name="Li W."/>
            <person name="Chen X."/>
        </authorList>
    </citation>
    <scope>NUCLEOTIDE SEQUENCE</scope>
</reference>
<dbReference type="PANTHER" id="PTHR31602:SF8">
    <property type="entry name" value="GROWTH-REGULATING FACTOR 5"/>
    <property type="match status" value="1"/>
</dbReference>
<feature type="compositionally biased region" description="Gly residues" evidence="5">
    <location>
        <begin position="1"/>
        <end position="11"/>
    </location>
</feature>
<organism evidence="8">
    <name type="scientific">Pinus tabuliformis</name>
    <name type="common">Chinese red pine</name>
    <name type="synonym">Pinus leucosperma</name>
    <dbReference type="NCBI Taxonomy" id="88731"/>
    <lineage>
        <taxon>Eukaryota</taxon>
        <taxon>Viridiplantae</taxon>
        <taxon>Streptophyta</taxon>
        <taxon>Embryophyta</taxon>
        <taxon>Tracheophyta</taxon>
        <taxon>Spermatophyta</taxon>
        <taxon>Pinopsida</taxon>
        <taxon>Pinidae</taxon>
        <taxon>Conifers I</taxon>
        <taxon>Pinales</taxon>
        <taxon>Pinaceae</taxon>
        <taxon>Pinus</taxon>
        <taxon>Pinus subgen. Pinus</taxon>
    </lineage>
</organism>
<dbReference type="GO" id="GO:0006351">
    <property type="term" value="P:DNA-templated transcription"/>
    <property type="evidence" value="ECO:0007669"/>
    <property type="project" value="UniProtKB-UniRule"/>
</dbReference>
<comment type="similarity">
    <text evidence="2 4">Belongs to the GRF family.</text>
</comment>
<feature type="domain" description="WRC" evidence="7">
    <location>
        <begin position="285"/>
        <end position="329"/>
    </location>
</feature>
<feature type="region of interest" description="Disordered" evidence="5">
    <location>
        <begin position="422"/>
        <end position="446"/>
    </location>
</feature>
<evidence type="ECO:0000256" key="5">
    <source>
        <dbReference type="SAM" id="MobiDB-lite"/>
    </source>
</evidence>
<dbReference type="InterPro" id="IPR031137">
    <property type="entry name" value="GRF"/>
</dbReference>
<comment type="domain">
    <text evidence="4">The QLQ domain and WRC domain may be involved in protein-protein interaction and DNA-binding, respectively.</text>
</comment>
<evidence type="ECO:0000256" key="1">
    <source>
        <dbReference type="ARBA" id="ARBA00004123"/>
    </source>
</evidence>
<proteinExistence type="evidence at transcript level"/>
<dbReference type="Pfam" id="PF08880">
    <property type="entry name" value="QLQ"/>
    <property type="match status" value="1"/>
</dbReference>
<keyword evidence="4" id="KW-0805">Transcription regulation</keyword>
<keyword evidence="4" id="KW-0804">Transcription</keyword>
<dbReference type="AlphaFoldDB" id="A0A0K0M7A0"/>
<dbReference type="GO" id="GO:0005634">
    <property type="term" value="C:nucleus"/>
    <property type="evidence" value="ECO:0007669"/>
    <property type="project" value="UniProtKB-SubCell"/>
</dbReference>
<evidence type="ECO:0000313" key="8">
    <source>
        <dbReference type="EMBL" id="AJP06296.1"/>
    </source>
</evidence>
<dbReference type="GO" id="GO:0006355">
    <property type="term" value="P:regulation of DNA-templated transcription"/>
    <property type="evidence" value="ECO:0007669"/>
    <property type="project" value="InterPro"/>
</dbReference>
<feature type="region of interest" description="Disordered" evidence="5">
    <location>
        <begin position="315"/>
        <end position="351"/>
    </location>
</feature>
<feature type="compositionally biased region" description="Polar residues" evidence="5">
    <location>
        <begin position="52"/>
        <end position="62"/>
    </location>
</feature>
<dbReference type="InterPro" id="IPR014977">
    <property type="entry name" value="WRC_dom"/>
</dbReference>
<evidence type="ECO:0000259" key="7">
    <source>
        <dbReference type="PROSITE" id="PS51667"/>
    </source>
</evidence>
<accession>A0A0K0M7A0</accession>
<evidence type="ECO:0000259" key="6">
    <source>
        <dbReference type="PROSITE" id="PS51666"/>
    </source>
</evidence>
<keyword evidence="4" id="KW-0010">Activator</keyword>
<dbReference type="GO" id="GO:0005524">
    <property type="term" value="F:ATP binding"/>
    <property type="evidence" value="ECO:0007669"/>
    <property type="project" value="UniProtKB-UniRule"/>
</dbReference>
<feature type="compositionally biased region" description="Basic and acidic residues" evidence="5">
    <location>
        <begin position="73"/>
        <end position="87"/>
    </location>
</feature>
<dbReference type="GO" id="GO:0032502">
    <property type="term" value="P:developmental process"/>
    <property type="evidence" value="ECO:0007669"/>
    <property type="project" value="InterPro"/>
</dbReference>
<name>A0A0K0M7A0_PINTB</name>
<feature type="compositionally biased region" description="Low complexity" evidence="5">
    <location>
        <begin position="113"/>
        <end position="125"/>
    </location>
</feature>
<dbReference type="InterPro" id="IPR014978">
    <property type="entry name" value="Gln-Leu-Gln_QLQ"/>
</dbReference>
<comment type="function">
    <text evidence="4">Transcription activator.</text>
</comment>
<evidence type="ECO:0000256" key="3">
    <source>
        <dbReference type="ARBA" id="ARBA00023242"/>
    </source>
</evidence>
<feature type="compositionally biased region" description="Gly residues" evidence="5">
    <location>
        <begin position="38"/>
        <end position="48"/>
    </location>
</feature>
<evidence type="ECO:0000256" key="2">
    <source>
        <dbReference type="ARBA" id="ARBA00008122"/>
    </source>
</evidence>
<dbReference type="Pfam" id="PF08879">
    <property type="entry name" value="WRC"/>
    <property type="match status" value="1"/>
</dbReference>
<evidence type="ECO:0000256" key="4">
    <source>
        <dbReference type="RuleBase" id="RU367127"/>
    </source>
</evidence>